<feature type="chain" id="PRO_5002102120" evidence="2">
    <location>
        <begin position="28"/>
        <end position="538"/>
    </location>
</feature>
<evidence type="ECO:0000256" key="2">
    <source>
        <dbReference type="SAM" id="SignalP"/>
    </source>
</evidence>
<feature type="region of interest" description="Disordered" evidence="1">
    <location>
        <begin position="25"/>
        <end position="52"/>
    </location>
</feature>
<feature type="region of interest" description="Disordered" evidence="1">
    <location>
        <begin position="404"/>
        <end position="431"/>
    </location>
</feature>
<organism evidence="5 6">
    <name type="scientific">Microbacterium hominis</name>
    <dbReference type="NCBI Taxonomy" id="162426"/>
    <lineage>
        <taxon>Bacteria</taxon>
        <taxon>Bacillati</taxon>
        <taxon>Actinomycetota</taxon>
        <taxon>Actinomycetes</taxon>
        <taxon>Micrococcales</taxon>
        <taxon>Microbacteriaceae</taxon>
        <taxon>Microbacterium</taxon>
    </lineage>
</organism>
<feature type="signal peptide" evidence="2">
    <location>
        <begin position="1"/>
        <end position="27"/>
    </location>
</feature>
<evidence type="ECO:0000259" key="4">
    <source>
        <dbReference type="Pfam" id="PF11329"/>
    </source>
</evidence>
<dbReference type="Proteomes" id="UP000031202">
    <property type="component" value="Unassembled WGS sequence"/>
</dbReference>
<evidence type="ECO:0000313" key="6">
    <source>
        <dbReference type="Proteomes" id="UP000031202"/>
    </source>
</evidence>
<accession>A0A0B4CF78</accession>
<comment type="caution">
    <text evidence="5">The sequence shown here is derived from an EMBL/GenBank/DDBJ whole genome shotgun (WGS) entry which is preliminary data.</text>
</comment>
<protein>
    <submittedName>
        <fullName evidence="5">Cellobiose phosphorylase</fullName>
    </submittedName>
</protein>
<proteinExistence type="predicted"/>
<dbReference type="InterPro" id="IPR019282">
    <property type="entry name" value="Glycoamylase-like_cons_dom"/>
</dbReference>
<feature type="compositionally biased region" description="Basic and acidic residues" evidence="1">
    <location>
        <begin position="406"/>
        <end position="420"/>
    </location>
</feature>
<dbReference type="Pfam" id="PF10091">
    <property type="entry name" value="Glycoamylase"/>
    <property type="match status" value="1"/>
</dbReference>
<dbReference type="Gene3D" id="1.50.10.140">
    <property type="match status" value="1"/>
</dbReference>
<dbReference type="AlphaFoldDB" id="A0A0B4CF78"/>
<name>A0A0B4CF78_9MICO</name>
<keyword evidence="2" id="KW-0732">Signal</keyword>
<reference evidence="5 6" key="1">
    <citation type="submission" date="2014-12" db="EMBL/GenBank/DDBJ databases">
        <title>Genome sequencing of Microbacterium hominis TPW29.</title>
        <authorList>
            <person name="Tan P.W."/>
            <person name="Chan K.-G."/>
        </authorList>
    </citation>
    <scope>NUCLEOTIDE SEQUENCE [LARGE SCALE GENOMIC DNA]</scope>
    <source>
        <strain evidence="5 6">TPW29</strain>
    </source>
</reference>
<evidence type="ECO:0000313" key="5">
    <source>
        <dbReference type="EMBL" id="KIC59879.1"/>
    </source>
</evidence>
<dbReference type="Pfam" id="PF11329">
    <property type="entry name" value="DUF3131"/>
    <property type="match status" value="1"/>
</dbReference>
<feature type="domain" description="DUF3131" evidence="4">
    <location>
        <begin position="59"/>
        <end position="206"/>
    </location>
</feature>
<gene>
    <name evidence="5" type="ORF">RM52_00140</name>
</gene>
<evidence type="ECO:0000259" key="3">
    <source>
        <dbReference type="Pfam" id="PF10091"/>
    </source>
</evidence>
<feature type="domain" description="Glycoamylase-like" evidence="3">
    <location>
        <begin position="314"/>
        <end position="504"/>
    </location>
</feature>
<dbReference type="InterPro" id="IPR021478">
    <property type="entry name" value="DUF3131"/>
</dbReference>
<evidence type="ECO:0000256" key="1">
    <source>
        <dbReference type="SAM" id="MobiDB-lite"/>
    </source>
</evidence>
<dbReference type="EMBL" id="JWSZ01000001">
    <property type="protein sequence ID" value="KIC59879.1"/>
    <property type="molecule type" value="Genomic_DNA"/>
</dbReference>
<dbReference type="RefSeq" id="WP_039411380.1">
    <property type="nucleotide sequence ID" value="NZ_JWSZ01000001.1"/>
</dbReference>
<sequence>MKRTLAATAAIAALTIGALAGGAPATAAPPDGAGVQNSAADGAGRPGHPRGKDARELLRYAADTWTSMAAMAHPETGLVDDNIGGDLDAASASGYTSPTNIGGYLWSTVTARDLGIIGADEARQRLSATITTLEHMERNPGSGMFYNWYAPATGAKLTVFPTSGDTIHPFLSTVDNGWLATALRIVREAEPSLHDRADALYRSMDFSAFFDPAGAAGLPAGTNRGGFWEAPPGDGCAVEAPMYNGSGATAFYTCHHYDTTVSESRIATYLAISDGTIPATGLYGTHRTMPAGCDWAWQEQLPTGTTRQYDGVDVYEGVYSYDGMSFVPSWGGSMFESLMPDLFIPEAQWRPRSWGLNHPITVEVQKEHGLKDAKYGYWGFSPASDPFGGYSEYGVDLAGMRSDGYTSDREKTDVDIDRPGCHTGTNPSPTFGDGVVTPHASFLALPYDHNGVMDNLRKIERKLGAYGPGGFYDAVAVKSDTIAKRYLSLDQSMIMAAIGNELTGDALKGYVVDDVMERNLRPAIAQQVFGSSWGRPHH</sequence>
<feature type="compositionally biased region" description="Low complexity" evidence="1">
    <location>
        <begin position="25"/>
        <end position="34"/>
    </location>
</feature>